<evidence type="ECO:0000313" key="3">
    <source>
        <dbReference type="Proteomes" id="UP000279833"/>
    </source>
</evidence>
<proteinExistence type="predicted"/>
<feature type="region of interest" description="Disordered" evidence="1">
    <location>
        <begin position="16"/>
        <end position="98"/>
    </location>
</feature>
<keyword evidence="3" id="KW-1185">Reference proteome</keyword>
<sequence>MQQWFPKTLGDWTHVNRAKKDQVSPSKLNIPSVVRKSTGDLVEQSTPKNVRPVIKEPRNQKHASTSKQQGAEPELTGKPRKIITVRDDSHNHESQRQP</sequence>
<evidence type="ECO:0000256" key="1">
    <source>
        <dbReference type="SAM" id="MobiDB-lite"/>
    </source>
</evidence>
<protein>
    <submittedName>
        <fullName evidence="4">Mortality factor 4-like protein 2</fullName>
    </submittedName>
</protein>
<feature type="compositionally biased region" description="Basic and acidic residues" evidence="1">
    <location>
        <begin position="84"/>
        <end position="98"/>
    </location>
</feature>
<reference evidence="2 3" key="2">
    <citation type="submission" date="2018-11" db="EMBL/GenBank/DDBJ databases">
        <authorList>
            <consortium name="Pathogen Informatics"/>
        </authorList>
    </citation>
    <scope>NUCLEOTIDE SEQUENCE [LARGE SCALE GENOMIC DNA]</scope>
    <source>
        <strain evidence="2">Dakar</strain>
        <strain evidence="3">Dakar, Senegal</strain>
    </source>
</reference>
<evidence type="ECO:0000313" key="2">
    <source>
        <dbReference type="EMBL" id="VDP55596.1"/>
    </source>
</evidence>
<dbReference type="Proteomes" id="UP000279833">
    <property type="component" value="Unassembled WGS sequence"/>
</dbReference>
<name>A0A183KGN5_9TREM</name>
<gene>
    <name evidence="2" type="ORF">SCUD_LOCUS14184</name>
</gene>
<organism evidence="4">
    <name type="scientific">Schistosoma curassoni</name>
    <dbReference type="NCBI Taxonomy" id="6186"/>
    <lineage>
        <taxon>Eukaryota</taxon>
        <taxon>Metazoa</taxon>
        <taxon>Spiralia</taxon>
        <taxon>Lophotrochozoa</taxon>
        <taxon>Platyhelminthes</taxon>
        <taxon>Trematoda</taxon>
        <taxon>Digenea</taxon>
        <taxon>Strigeidida</taxon>
        <taxon>Schistosomatoidea</taxon>
        <taxon>Schistosomatidae</taxon>
        <taxon>Schistosoma</taxon>
    </lineage>
</organism>
<dbReference type="EMBL" id="UZAK01036489">
    <property type="protein sequence ID" value="VDP55596.1"/>
    <property type="molecule type" value="Genomic_DNA"/>
</dbReference>
<dbReference type="AlphaFoldDB" id="A0A183KGN5"/>
<dbReference type="WBParaSite" id="SCUD_0001418701-mRNA-1">
    <property type="protein sequence ID" value="SCUD_0001418701-mRNA-1"/>
    <property type="gene ID" value="SCUD_0001418701"/>
</dbReference>
<reference evidence="4" key="1">
    <citation type="submission" date="2016-06" db="UniProtKB">
        <authorList>
            <consortium name="WormBaseParasite"/>
        </authorList>
    </citation>
    <scope>IDENTIFICATION</scope>
</reference>
<evidence type="ECO:0000313" key="4">
    <source>
        <dbReference type="WBParaSite" id="SCUD_0001418701-mRNA-1"/>
    </source>
</evidence>
<accession>A0A183KGN5</accession>